<gene>
    <name evidence="4" type="ORF">SAMN05216174_12530</name>
</gene>
<feature type="transmembrane region" description="Helical" evidence="2">
    <location>
        <begin position="175"/>
        <end position="198"/>
    </location>
</feature>
<evidence type="ECO:0000313" key="4">
    <source>
        <dbReference type="EMBL" id="SDD97003.1"/>
    </source>
</evidence>
<sequence length="393" mass="42120">MTTTDLRDFGSDAVMLGAIALWVALALRLPGALRSRPQRRLLIAVAGLAGSITVYTDPITKVLTETYVFGQSCGIAMNIWGVISSAFILDFVLAAIARRRPLLVYGAAAAVSVTLVWLNTGPVPAAGCVTSIAVPWYSPFWWLLCVAHVVAVLPCAVLCARYARQASTVALRVGLRLLAAGFASSTVFWSFVVLGYLLTDAPWLGAFFPLNIGITAWLTVAAVTVPVLAHGWGLWRRLGTLRGLAPLWRRLVTAAPHVRLPAPGQRLASIDLRLYRRVIEIRDALLILRDYVDQDTVDAARAHVLAADPDAEARAVEAVTTACWLAVAESAKAAGAEPHPAEQTSPAGREPAGDEWTHELAFLELLAQAQHSPLVLEFAASRTPTPSAAEETT</sequence>
<keyword evidence="2" id="KW-0812">Transmembrane</keyword>
<dbReference type="AlphaFoldDB" id="A0A1G6Z401"/>
<reference evidence="5" key="1">
    <citation type="submission" date="2016-10" db="EMBL/GenBank/DDBJ databases">
        <authorList>
            <person name="Varghese N."/>
            <person name="Submissions S."/>
        </authorList>
    </citation>
    <scope>NUCLEOTIDE SEQUENCE [LARGE SCALE GENOMIC DNA]</scope>
    <source>
        <strain evidence="5">IBRC-M 10403</strain>
    </source>
</reference>
<feature type="transmembrane region" description="Helical" evidence="2">
    <location>
        <begin position="12"/>
        <end position="29"/>
    </location>
</feature>
<dbReference type="STRING" id="1271860.SAMN05216174_12530"/>
<evidence type="ECO:0000256" key="2">
    <source>
        <dbReference type="SAM" id="Phobius"/>
    </source>
</evidence>
<protein>
    <recommendedName>
        <fullName evidence="3">DUF6545 domain-containing protein</fullName>
    </recommendedName>
</protein>
<keyword evidence="2" id="KW-0472">Membrane</keyword>
<keyword evidence="5" id="KW-1185">Reference proteome</keyword>
<evidence type="ECO:0000259" key="3">
    <source>
        <dbReference type="Pfam" id="PF20182"/>
    </source>
</evidence>
<evidence type="ECO:0000256" key="1">
    <source>
        <dbReference type="SAM" id="MobiDB-lite"/>
    </source>
</evidence>
<evidence type="ECO:0000313" key="5">
    <source>
        <dbReference type="Proteomes" id="UP000199501"/>
    </source>
</evidence>
<dbReference type="OrthoDB" id="3685619at2"/>
<name>A0A1G6Z401_9PSEU</name>
<feature type="transmembrane region" description="Helical" evidence="2">
    <location>
        <begin position="79"/>
        <end position="97"/>
    </location>
</feature>
<dbReference type="Pfam" id="PF20182">
    <property type="entry name" value="DUF6545"/>
    <property type="match status" value="1"/>
</dbReference>
<accession>A0A1G6Z401</accession>
<feature type="domain" description="DUF6545" evidence="3">
    <location>
        <begin position="235"/>
        <end position="369"/>
    </location>
</feature>
<feature type="region of interest" description="Disordered" evidence="1">
    <location>
        <begin position="334"/>
        <end position="354"/>
    </location>
</feature>
<keyword evidence="2" id="KW-1133">Transmembrane helix</keyword>
<dbReference type="EMBL" id="FMZZ01000025">
    <property type="protein sequence ID" value="SDD97003.1"/>
    <property type="molecule type" value="Genomic_DNA"/>
</dbReference>
<dbReference type="InterPro" id="IPR046675">
    <property type="entry name" value="DUF6545"/>
</dbReference>
<feature type="transmembrane region" description="Helical" evidence="2">
    <location>
        <begin position="41"/>
        <end position="59"/>
    </location>
</feature>
<dbReference type="NCBIfam" id="NF042915">
    <property type="entry name" value="MAB_1171c_fam"/>
    <property type="match status" value="1"/>
</dbReference>
<feature type="transmembrane region" description="Helical" evidence="2">
    <location>
        <begin position="102"/>
        <end position="120"/>
    </location>
</feature>
<dbReference type="Proteomes" id="UP000199501">
    <property type="component" value="Unassembled WGS sequence"/>
</dbReference>
<feature type="transmembrane region" description="Helical" evidence="2">
    <location>
        <begin position="210"/>
        <end position="235"/>
    </location>
</feature>
<proteinExistence type="predicted"/>
<dbReference type="RefSeq" id="WP_091457655.1">
    <property type="nucleotide sequence ID" value="NZ_FMZZ01000025.1"/>
</dbReference>
<feature type="transmembrane region" description="Helical" evidence="2">
    <location>
        <begin position="140"/>
        <end position="163"/>
    </location>
</feature>
<organism evidence="4 5">
    <name type="scientific">Actinokineospora iranica</name>
    <dbReference type="NCBI Taxonomy" id="1271860"/>
    <lineage>
        <taxon>Bacteria</taxon>
        <taxon>Bacillati</taxon>
        <taxon>Actinomycetota</taxon>
        <taxon>Actinomycetes</taxon>
        <taxon>Pseudonocardiales</taxon>
        <taxon>Pseudonocardiaceae</taxon>
        <taxon>Actinokineospora</taxon>
    </lineage>
</organism>
<dbReference type="InterPro" id="IPR050039">
    <property type="entry name" value="MAB_1171c-like"/>
</dbReference>